<evidence type="ECO:0000259" key="3">
    <source>
        <dbReference type="PROSITE" id="PS50127"/>
    </source>
</evidence>
<dbReference type="InterPro" id="IPR000608">
    <property type="entry name" value="UBC"/>
</dbReference>
<dbReference type="SUPFAM" id="SSF54495">
    <property type="entry name" value="UBC-like"/>
    <property type="match status" value="1"/>
</dbReference>
<evidence type="ECO:0000313" key="4">
    <source>
        <dbReference type="Proteomes" id="UP000515211"/>
    </source>
</evidence>
<feature type="transmembrane region" description="Helical" evidence="2">
    <location>
        <begin position="274"/>
        <end position="291"/>
    </location>
</feature>
<proteinExistence type="predicted"/>
<dbReference type="CDD" id="cd23799">
    <property type="entry name" value="UBCc_UBE2J"/>
    <property type="match status" value="1"/>
</dbReference>
<feature type="region of interest" description="Disordered" evidence="1">
    <location>
        <begin position="319"/>
        <end position="338"/>
    </location>
</feature>
<dbReference type="GO" id="GO:0004857">
    <property type="term" value="F:enzyme inhibitor activity"/>
    <property type="evidence" value="ECO:0007669"/>
    <property type="project" value="InterPro"/>
</dbReference>
<keyword evidence="2" id="KW-0472">Membrane</keyword>
<evidence type="ECO:0000313" key="5">
    <source>
        <dbReference type="RefSeq" id="XP_015959538.2"/>
    </source>
</evidence>
<evidence type="ECO:0000256" key="2">
    <source>
        <dbReference type="SAM" id="Phobius"/>
    </source>
</evidence>
<sequence>MAEKYNMKNPAVKRILQEVKEMQSNPSDDFTSLPLEENIFEWQFAIRGPRDTEFEGAVYHGRIQLPSEYPFKPPSFMLLTPNGRFETQTKICLSISNHHPEHWQPSWSVRTALVALIAFMPTNPNGALGSLDYKKEERRTLAIKSREAPPKFGTPERQKLIDEIHEYMLSKAPPVPQHSSIQLLEEEHSRDEEAESQANSHNAEALPAEEGIPDQAGDRIVEEEVVVDDNLQGVEASTEIQSNVSRNQSPHNSGLRVQNPKPETRIQQKLDDHIFTLIAIGLAIAIVALLLKKFVNFSCPFYVIIQSNATFPRYYHHQAHAPETSQQPHHPFGAHIFHDDTPGAEATHHYQLGVDAPAQSPSSHGGGGLDSSSFYSSFSDLLKGTLRGHTLTMPDDITHLSTKHHNELRQICGHTDYPDVCFSTIAPHLHGEHFDLTHVLQASITACSIELKLTIEKSKRHSSTSSPENLGAVMYVDCRVQYTNALENLQKASDAAAGRDLGTVTIMLSSVMADVATCESGFQDLESSTFVSGSVGIMASNCLAIAHMVPHQ</sequence>
<dbReference type="PANTHER" id="PTHR24067">
    <property type="entry name" value="UBIQUITIN-CONJUGATING ENZYME E2"/>
    <property type="match status" value="1"/>
</dbReference>
<name>A0A6P4D1B0_ARADU</name>
<dbReference type="NCBIfam" id="TIGR01614">
    <property type="entry name" value="PME_inhib"/>
    <property type="match status" value="1"/>
</dbReference>
<dbReference type="FunFam" id="3.10.110.10:FF:000056">
    <property type="entry name" value="ubiquitin-conjugating enzyme E2 32"/>
    <property type="match status" value="1"/>
</dbReference>
<dbReference type="Proteomes" id="UP000515211">
    <property type="component" value="Chromosome 4"/>
</dbReference>
<dbReference type="Gene3D" id="1.20.140.40">
    <property type="entry name" value="Invertase/pectin methylesterase inhibitor family protein"/>
    <property type="match status" value="1"/>
</dbReference>
<keyword evidence="2" id="KW-0812">Transmembrane</keyword>
<accession>A0A6P4D1B0</accession>
<dbReference type="InterPro" id="IPR050113">
    <property type="entry name" value="Ub_conjugating_enzyme"/>
</dbReference>
<dbReference type="InterPro" id="IPR006501">
    <property type="entry name" value="Pectinesterase_inhib_dom"/>
</dbReference>
<dbReference type="InterPro" id="IPR016135">
    <property type="entry name" value="UBQ-conjugating_enzyme/RWD"/>
</dbReference>
<protein>
    <submittedName>
        <fullName evidence="5">Ubiquitin-conjugating enzyme E2 32</fullName>
    </submittedName>
</protein>
<dbReference type="PROSITE" id="PS50127">
    <property type="entry name" value="UBC_2"/>
    <property type="match status" value="1"/>
</dbReference>
<keyword evidence="2" id="KW-1133">Transmembrane helix</keyword>
<dbReference type="InterPro" id="IPR035513">
    <property type="entry name" value="Invertase/methylesterase_inhib"/>
</dbReference>
<keyword evidence="4" id="KW-1185">Reference proteome</keyword>
<dbReference type="KEGG" id="adu:107483435"/>
<dbReference type="Pfam" id="PF00179">
    <property type="entry name" value="UQ_con"/>
    <property type="match status" value="1"/>
</dbReference>
<dbReference type="GeneID" id="107483435"/>
<dbReference type="SMART" id="SM00856">
    <property type="entry name" value="PMEI"/>
    <property type="match status" value="1"/>
</dbReference>
<feature type="region of interest" description="Disordered" evidence="1">
    <location>
        <begin position="239"/>
        <end position="259"/>
    </location>
</feature>
<organism evidence="4 5">
    <name type="scientific">Arachis duranensis</name>
    <name type="common">Wild peanut</name>
    <dbReference type="NCBI Taxonomy" id="130453"/>
    <lineage>
        <taxon>Eukaryota</taxon>
        <taxon>Viridiplantae</taxon>
        <taxon>Streptophyta</taxon>
        <taxon>Embryophyta</taxon>
        <taxon>Tracheophyta</taxon>
        <taxon>Spermatophyta</taxon>
        <taxon>Magnoliopsida</taxon>
        <taxon>eudicotyledons</taxon>
        <taxon>Gunneridae</taxon>
        <taxon>Pentapetalae</taxon>
        <taxon>rosids</taxon>
        <taxon>fabids</taxon>
        <taxon>Fabales</taxon>
        <taxon>Fabaceae</taxon>
        <taxon>Papilionoideae</taxon>
        <taxon>50 kb inversion clade</taxon>
        <taxon>dalbergioids sensu lato</taxon>
        <taxon>Dalbergieae</taxon>
        <taxon>Pterocarpus clade</taxon>
        <taxon>Arachis</taxon>
    </lineage>
</organism>
<feature type="region of interest" description="Disordered" evidence="1">
    <location>
        <begin position="184"/>
        <end position="210"/>
    </location>
</feature>
<dbReference type="SUPFAM" id="SSF101148">
    <property type="entry name" value="Plant invertase/pectin methylesterase inhibitor"/>
    <property type="match status" value="1"/>
</dbReference>
<dbReference type="SMART" id="SM00212">
    <property type="entry name" value="UBCc"/>
    <property type="match status" value="1"/>
</dbReference>
<gene>
    <name evidence="5" type="primary">LOC107483435</name>
</gene>
<feature type="compositionally biased region" description="Polar residues" evidence="1">
    <location>
        <begin position="239"/>
        <end position="256"/>
    </location>
</feature>
<dbReference type="Pfam" id="PF04043">
    <property type="entry name" value="PMEI"/>
    <property type="match status" value="1"/>
</dbReference>
<feature type="domain" description="UBC core" evidence="3">
    <location>
        <begin position="10"/>
        <end position="165"/>
    </location>
</feature>
<dbReference type="RefSeq" id="XP_015959538.2">
    <property type="nucleotide sequence ID" value="XM_016104052.3"/>
</dbReference>
<dbReference type="AlphaFoldDB" id="A0A6P4D1B0"/>
<reference evidence="5" key="2">
    <citation type="submission" date="2025-08" db="UniProtKB">
        <authorList>
            <consortium name="RefSeq"/>
        </authorList>
    </citation>
    <scope>IDENTIFICATION</scope>
    <source>
        <tissue evidence="5">Whole plant</tissue>
    </source>
</reference>
<dbReference type="Gene3D" id="3.10.110.10">
    <property type="entry name" value="Ubiquitin Conjugating Enzyme"/>
    <property type="match status" value="1"/>
</dbReference>
<reference evidence="4" key="1">
    <citation type="journal article" date="2016" name="Nat. Genet.">
        <title>The genome sequences of Arachis duranensis and Arachis ipaensis, the diploid ancestors of cultivated peanut.</title>
        <authorList>
            <person name="Bertioli D.J."/>
            <person name="Cannon S.B."/>
            <person name="Froenicke L."/>
            <person name="Huang G."/>
            <person name="Farmer A.D."/>
            <person name="Cannon E.K."/>
            <person name="Liu X."/>
            <person name="Gao D."/>
            <person name="Clevenger J."/>
            <person name="Dash S."/>
            <person name="Ren L."/>
            <person name="Moretzsohn M.C."/>
            <person name="Shirasawa K."/>
            <person name="Huang W."/>
            <person name="Vidigal B."/>
            <person name="Abernathy B."/>
            <person name="Chu Y."/>
            <person name="Niederhuth C.E."/>
            <person name="Umale P."/>
            <person name="Araujo A.C."/>
            <person name="Kozik A."/>
            <person name="Kim K.D."/>
            <person name="Burow M.D."/>
            <person name="Varshney R.K."/>
            <person name="Wang X."/>
            <person name="Zhang X."/>
            <person name="Barkley N."/>
            <person name="Guimaraes P.M."/>
            <person name="Isobe S."/>
            <person name="Guo B."/>
            <person name="Liao B."/>
            <person name="Stalker H.T."/>
            <person name="Schmitz R.J."/>
            <person name="Scheffler B.E."/>
            <person name="Leal-Bertioli S.C."/>
            <person name="Xun X."/>
            <person name="Jackson S.A."/>
            <person name="Michelmore R."/>
            <person name="Ozias-Akins P."/>
        </authorList>
    </citation>
    <scope>NUCLEOTIDE SEQUENCE [LARGE SCALE GENOMIC DNA]</scope>
    <source>
        <strain evidence="4">cv. V14167</strain>
    </source>
</reference>
<dbReference type="CDD" id="cd15800">
    <property type="entry name" value="PMEI-like_2"/>
    <property type="match status" value="1"/>
</dbReference>
<evidence type="ECO:0000256" key="1">
    <source>
        <dbReference type="SAM" id="MobiDB-lite"/>
    </source>
</evidence>